<feature type="non-terminal residue" evidence="7">
    <location>
        <position position="237"/>
    </location>
</feature>
<dbReference type="AlphaFoldDB" id="A0AAD4HJL9"/>
<comment type="caution">
    <text evidence="7">The sequence shown here is derived from an EMBL/GenBank/DDBJ whole genome shotgun (WGS) entry which is preliminary data.</text>
</comment>
<dbReference type="RefSeq" id="XP_041224599.1">
    <property type="nucleotide sequence ID" value="XM_041362052.1"/>
</dbReference>
<evidence type="ECO:0000256" key="2">
    <source>
        <dbReference type="ARBA" id="ARBA00022771"/>
    </source>
</evidence>
<dbReference type="SMART" id="SM00356">
    <property type="entry name" value="ZnF_C3H1"/>
    <property type="match status" value="1"/>
</dbReference>
<feature type="region of interest" description="Disordered" evidence="5">
    <location>
        <begin position="217"/>
        <end position="237"/>
    </location>
</feature>
<name>A0AAD4HJL9_9AGAM</name>
<evidence type="ECO:0000313" key="8">
    <source>
        <dbReference type="Proteomes" id="UP001195769"/>
    </source>
</evidence>
<gene>
    <name evidence="7" type="ORF">F5891DRAFT_1041129</name>
</gene>
<accession>A0AAD4HJL9</accession>
<sequence>PPHLTIFWTSTTCSTCYYKMPSSSRVCHSYSQTATCRFGSKCKFAHDEGSEVTNGPSKTQTQTPLDDFFATHPTFDYDSSASVSSEFYRMCGQFCWDRDDKEREKAHNDFKNALVRQFNEIYGTDVNDLTSWHNLCQIVRISPIPDTLKLCREAVKATHVNIVDLVDTNVTKEPVTRFVSEAKLSEYTKATGKFFPTDNAYAGGLLRYLLRRIMNPGQGRVSRSGQKTQTRGRRRRH</sequence>
<evidence type="ECO:0000259" key="6">
    <source>
        <dbReference type="PROSITE" id="PS50103"/>
    </source>
</evidence>
<protein>
    <recommendedName>
        <fullName evidence="6">C3H1-type domain-containing protein</fullName>
    </recommendedName>
</protein>
<dbReference type="SUPFAM" id="SSF90229">
    <property type="entry name" value="CCCH zinc finger"/>
    <property type="match status" value="1"/>
</dbReference>
<dbReference type="Proteomes" id="UP001195769">
    <property type="component" value="Unassembled WGS sequence"/>
</dbReference>
<feature type="zinc finger region" description="C3H1-type" evidence="4">
    <location>
        <begin position="21"/>
        <end position="49"/>
    </location>
</feature>
<dbReference type="InterPro" id="IPR000571">
    <property type="entry name" value="Znf_CCCH"/>
</dbReference>
<dbReference type="GeneID" id="64656350"/>
<reference evidence="7" key="1">
    <citation type="journal article" date="2020" name="New Phytol.">
        <title>Comparative genomics reveals dynamic genome evolution in host specialist ectomycorrhizal fungi.</title>
        <authorList>
            <person name="Lofgren L.A."/>
            <person name="Nguyen N.H."/>
            <person name="Vilgalys R."/>
            <person name="Ruytinx J."/>
            <person name="Liao H.L."/>
            <person name="Branco S."/>
            <person name="Kuo A."/>
            <person name="LaButti K."/>
            <person name="Lipzen A."/>
            <person name="Andreopoulos W."/>
            <person name="Pangilinan J."/>
            <person name="Riley R."/>
            <person name="Hundley H."/>
            <person name="Na H."/>
            <person name="Barry K."/>
            <person name="Grigoriev I.V."/>
            <person name="Stajich J.E."/>
            <person name="Kennedy P.G."/>
        </authorList>
    </citation>
    <scope>NUCLEOTIDE SEQUENCE</scope>
    <source>
        <strain evidence="7">FC203</strain>
    </source>
</reference>
<feature type="domain" description="C3H1-type" evidence="6">
    <location>
        <begin position="21"/>
        <end position="49"/>
    </location>
</feature>
<proteinExistence type="predicted"/>
<dbReference type="Gene3D" id="4.10.1000.10">
    <property type="entry name" value="Zinc finger, CCCH-type"/>
    <property type="match status" value="1"/>
</dbReference>
<dbReference type="PANTHER" id="PTHR38846">
    <property type="entry name" value="C3H1-TYPE DOMAIN-CONTAINING PROTEIN"/>
    <property type="match status" value="1"/>
</dbReference>
<evidence type="ECO:0000313" key="7">
    <source>
        <dbReference type="EMBL" id="KAG1899023.1"/>
    </source>
</evidence>
<organism evidence="7 8">
    <name type="scientific">Suillus fuscotomentosus</name>
    <dbReference type="NCBI Taxonomy" id="1912939"/>
    <lineage>
        <taxon>Eukaryota</taxon>
        <taxon>Fungi</taxon>
        <taxon>Dikarya</taxon>
        <taxon>Basidiomycota</taxon>
        <taxon>Agaricomycotina</taxon>
        <taxon>Agaricomycetes</taxon>
        <taxon>Agaricomycetidae</taxon>
        <taxon>Boletales</taxon>
        <taxon>Suillineae</taxon>
        <taxon>Suillaceae</taxon>
        <taxon>Suillus</taxon>
    </lineage>
</organism>
<evidence type="ECO:0000256" key="3">
    <source>
        <dbReference type="ARBA" id="ARBA00022833"/>
    </source>
</evidence>
<evidence type="ECO:0000256" key="1">
    <source>
        <dbReference type="ARBA" id="ARBA00022723"/>
    </source>
</evidence>
<dbReference type="PANTHER" id="PTHR38846:SF1">
    <property type="entry name" value="C3H1-TYPE DOMAIN-CONTAINING PROTEIN"/>
    <property type="match status" value="1"/>
</dbReference>
<evidence type="ECO:0000256" key="4">
    <source>
        <dbReference type="PROSITE-ProRule" id="PRU00723"/>
    </source>
</evidence>
<evidence type="ECO:0000256" key="5">
    <source>
        <dbReference type="SAM" id="MobiDB-lite"/>
    </source>
</evidence>
<keyword evidence="1 4" id="KW-0479">Metal-binding</keyword>
<dbReference type="EMBL" id="JABBWK010000035">
    <property type="protein sequence ID" value="KAG1899023.1"/>
    <property type="molecule type" value="Genomic_DNA"/>
</dbReference>
<keyword evidence="3 4" id="KW-0862">Zinc</keyword>
<dbReference type="InterPro" id="IPR036855">
    <property type="entry name" value="Znf_CCCH_sf"/>
</dbReference>
<keyword evidence="2 4" id="KW-0863">Zinc-finger</keyword>
<keyword evidence="8" id="KW-1185">Reference proteome</keyword>
<dbReference type="GO" id="GO:0008270">
    <property type="term" value="F:zinc ion binding"/>
    <property type="evidence" value="ECO:0007669"/>
    <property type="project" value="UniProtKB-KW"/>
</dbReference>
<dbReference type="Pfam" id="PF00642">
    <property type="entry name" value="zf-CCCH"/>
    <property type="match status" value="1"/>
</dbReference>
<dbReference type="PROSITE" id="PS50103">
    <property type="entry name" value="ZF_C3H1"/>
    <property type="match status" value="1"/>
</dbReference>